<dbReference type="Proteomes" id="UP001185659">
    <property type="component" value="Unassembled WGS sequence"/>
</dbReference>
<evidence type="ECO:0000313" key="1">
    <source>
        <dbReference type="EMBL" id="MDV6226966.1"/>
    </source>
</evidence>
<sequence length="323" mass="36283">MVQEHLLKAGSDTGPVPDLVRFIAGDFTPSVMAIWQGDTVADYLLASSAQRHVWHAVIAAFDDQSPPHSELRWWLSRTRRKHLLRAAYGNCPPGMVQLLSKLGPRSQTPGFYRAAYQAMNRRDSLSRVLQHSSRIDPRLVFEIAMLPTDPFTARLAGHALRSNAPLFQVAEICWLGRRVAALIGDQSVLSAVSGASSPFGVLRKMIAALPFPEAPWLVEGLVPIKTSVELAQVARELENCLTDHDQFYSACLDVQAGVAFYCQVQKPERLLLKFTQLGRLGWFLDECRGQANRYPSPQEIEQFIERLSAREDVWCERLNYQIV</sequence>
<protein>
    <recommendedName>
        <fullName evidence="3">DUF4123 domain-containing protein</fullName>
    </recommendedName>
</protein>
<keyword evidence="2" id="KW-1185">Reference proteome</keyword>
<organism evidence="1 2">
    <name type="scientific">Nitratireductor aquimarinus</name>
    <dbReference type="NCBI Taxonomy" id="889300"/>
    <lineage>
        <taxon>Bacteria</taxon>
        <taxon>Pseudomonadati</taxon>
        <taxon>Pseudomonadota</taxon>
        <taxon>Alphaproteobacteria</taxon>
        <taxon>Hyphomicrobiales</taxon>
        <taxon>Phyllobacteriaceae</taxon>
        <taxon>Nitratireductor</taxon>
    </lineage>
</organism>
<reference evidence="1 2" key="1">
    <citation type="submission" date="2023-10" db="EMBL/GenBank/DDBJ databases">
        <authorList>
            <person name="Venkata Ramana C."/>
            <person name="Sasikala C."/>
            <person name="Dhurka M."/>
        </authorList>
    </citation>
    <scope>NUCLEOTIDE SEQUENCE [LARGE SCALE GENOMIC DNA]</scope>
    <source>
        <strain evidence="1 2">KCTC 32151</strain>
    </source>
</reference>
<comment type="caution">
    <text evidence="1">The sequence shown here is derived from an EMBL/GenBank/DDBJ whole genome shotgun (WGS) entry which is preliminary data.</text>
</comment>
<gene>
    <name evidence="1" type="ORF">R2G56_11780</name>
</gene>
<proteinExistence type="predicted"/>
<evidence type="ECO:0008006" key="3">
    <source>
        <dbReference type="Google" id="ProtNLM"/>
    </source>
</evidence>
<dbReference type="EMBL" id="JAWLIP010000005">
    <property type="protein sequence ID" value="MDV6226966.1"/>
    <property type="molecule type" value="Genomic_DNA"/>
</dbReference>
<evidence type="ECO:0000313" key="2">
    <source>
        <dbReference type="Proteomes" id="UP001185659"/>
    </source>
</evidence>
<name>A0ABU4AL35_9HYPH</name>
<dbReference type="RefSeq" id="WP_317561392.1">
    <property type="nucleotide sequence ID" value="NZ_JAWLIP010000005.1"/>
</dbReference>
<accession>A0ABU4AL35</accession>